<proteinExistence type="inferred from homology"/>
<comment type="similarity">
    <text evidence="3 8">Belongs to the aldose epimerase family.</text>
</comment>
<dbReference type="Proteomes" id="UP000712157">
    <property type="component" value="Unassembled WGS sequence"/>
</dbReference>
<dbReference type="Gene3D" id="2.70.98.10">
    <property type="match status" value="1"/>
</dbReference>
<dbReference type="InterPro" id="IPR014718">
    <property type="entry name" value="GH-type_carb-bd"/>
</dbReference>
<dbReference type="InterPro" id="IPR011013">
    <property type="entry name" value="Gal_mutarotase_sf_dom"/>
</dbReference>
<dbReference type="GO" id="GO:0004034">
    <property type="term" value="F:aldose 1-epimerase activity"/>
    <property type="evidence" value="ECO:0007669"/>
    <property type="project" value="UniProtKB-EC"/>
</dbReference>
<dbReference type="InterPro" id="IPR008183">
    <property type="entry name" value="Aldose_1/G6P_1-epimerase"/>
</dbReference>
<feature type="active site" description="Proton donor" evidence="9">
    <location>
        <position position="171"/>
    </location>
</feature>
<evidence type="ECO:0000256" key="3">
    <source>
        <dbReference type="ARBA" id="ARBA00006206"/>
    </source>
</evidence>
<feature type="binding site" evidence="11">
    <location>
        <begin position="75"/>
        <end position="76"/>
    </location>
    <ligand>
        <name>beta-D-galactose</name>
        <dbReference type="ChEBI" id="CHEBI:27667"/>
    </ligand>
</feature>
<dbReference type="InterPro" id="IPR047215">
    <property type="entry name" value="Galactose_mutarotase-like"/>
</dbReference>
<keyword evidence="13" id="KW-1185">Reference proteome</keyword>
<evidence type="ECO:0000256" key="10">
    <source>
        <dbReference type="PIRSR" id="PIRSR005096-2"/>
    </source>
</evidence>
<evidence type="ECO:0000256" key="4">
    <source>
        <dbReference type="ARBA" id="ARBA00013185"/>
    </source>
</evidence>
<comment type="caution">
    <text evidence="12">The sequence shown here is derived from an EMBL/GenBank/DDBJ whole genome shotgun (WGS) entry which is preliminary data.</text>
</comment>
<feature type="binding site" evidence="11">
    <location>
        <begin position="171"/>
        <end position="173"/>
    </location>
    <ligand>
        <name>beta-D-galactose</name>
        <dbReference type="ChEBI" id="CHEBI:27667"/>
    </ligand>
</feature>
<evidence type="ECO:0000256" key="2">
    <source>
        <dbReference type="ARBA" id="ARBA00005028"/>
    </source>
</evidence>
<dbReference type="PANTHER" id="PTHR10091">
    <property type="entry name" value="ALDOSE-1-EPIMERASE"/>
    <property type="match status" value="1"/>
</dbReference>
<dbReference type="CDD" id="cd09019">
    <property type="entry name" value="galactose_mutarotase_like"/>
    <property type="match status" value="1"/>
</dbReference>
<dbReference type="GO" id="GO:0006006">
    <property type="term" value="P:glucose metabolic process"/>
    <property type="evidence" value="ECO:0007669"/>
    <property type="project" value="TreeGrafter"/>
</dbReference>
<comment type="catalytic activity">
    <reaction evidence="1 8">
        <text>alpha-D-glucose = beta-D-glucose</text>
        <dbReference type="Rhea" id="RHEA:10264"/>
        <dbReference type="ChEBI" id="CHEBI:15903"/>
        <dbReference type="ChEBI" id="CHEBI:17925"/>
        <dbReference type="EC" id="5.1.3.3"/>
    </reaction>
</comment>
<dbReference type="PROSITE" id="PS00545">
    <property type="entry name" value="ALDOSE_1_EPIMERASE"/>
    <property type="match status" value="1"/>
</dbReference>
<dbReference type="RefSeq" id="WP_238722332.1">
    <property type="nucleotide sequence ID" value="NZ_JAHQCW010000028.1"/>
</dbReference>
<protein>
    <recommendedName>
        <fullName evidence="5 8">Aldose 1-epimerase</fullName>
        <ecNumber evidence="4 8">5.1.3.3</ecNumber>
    </recommendedName>
</protein>
<organism evidence="12 13">
    <name type="scientific">Diplocloster agilis</name>
    <dbReference type="NCBI Taxonomy" id="2850323"/>
    <lineage>
        <taxon>Bacteria</taxon>
        <taxon>Bacillati</taxon>
        <taxon>Bacillota</taxon>
        <taxon>Clostridia</taxon>
        <taxon>Lachnospirales</taxon>
        <taxon>Lachnospiraceae</taxon>
        <taxon>Diplocloster</taxon>
    </lineage>
</organism>
<evidence type="ECO:0000256" key="1">
    <source>
        <dbReference type="ARBA" id="ARBA00001614"/>
    </source>
</evidence>
<evidence type="ECO:0000256" key="6">
    <source>
        <dbReference type="ARBA" id="ARBA00023235"/>
    </source>
</evidence>
<dbReference type="PANTHER" id="PTHR10091:SF0">
    <property type="entry name" value="GALACTOSE MUTAROTASE"/>
    <property type="match status" value="1"/>
</dbReference>
<accession>A0A949NHC3</accession>
<evidence type="ECO:0000256" key="5">
    <source>
        <dbReference type="ARBA" id="ARBA00014165"/>
    </source>
</evidence>
<dbReference type="Pfam" id="PF01263">
    <property type="entry name" value="Aldose_epim"/>
    <property type="match status" value="1"/>
</dbReference>
<dbReference type="AlphaFoldDB" id="A0A949NHC3"/>
<dbReference type="PIRSF" id="PIRSF005096">
    <property type="entry name" value="GALM"/>
    <property type="match status" value="1"/>
</dbReference>
<feature type="binding site" evidence="10">
    <location>
        <position position="244"/>
    </location>
    <ligand>
        <name>beta-D-galactose</name>
        <dbReference type="ChEBI" id="CHEBI:27667"/>
    </ligand>
</feature>
<dbReference type="GO" id="GO:0033499">
    <property type="term" value="P:galactose catabolic process via UDP-galactose, Leloir pathway"/>
    <property type="evidence" value="ECO:0007669"/>
    <property type="project" value="TreeGrafter"/>
</dbReference>
<evidence type="ECO:0000256" key="7">
    <source>
        <dbReference type="ARBA" id="ARBA00023277"/>
    </source>
</evidence>
<comment type="pathway">
    <text evidence="2 8">Carbohydrate metabolism; hexose metabolism.</text>
</comment>
<keyword evidence="6 8" id="KW-0413">Isomerase</keyword>
<name>A0A949NHC3_9FIRM</name>
<dbReference type="GO" id="GO:0030246">
    <property type="term" value="F:carbohydrate binding"/>
    <property type="evidence" value="ECO:0007669"/>
    <property type="project" value="InterPro"/>
</dbReference>
<dbReference type="EC" id="5.1.3.3" evidence="4 8"/>
<dbReference type="NCBIfam" id="NF008277">
    <property type="entry name" value="PRK11055.1"/>
    <property type="match status" value="1"/>
</dbReference>
<dbReference type="GO" id="GO:0005737">
    <property type="term" value="C:cytoplasm"/>
    <property type="evidence" value="ECO:0007669"/>
    <property type="project" value="TreeGrafter"/>
</dbReference>
<evidence type="ECO:0000256" key="11">
    <source>
        <dbReference type="PIRSR" id="PIRSR005096-3"/>
    </source>
</evidence>
<dbReference type="InterPro" id="IPR018052">
    <property type="entry name" value="Ald1_epimerase_CS"/>
</dbReference>
<gene>
    <name evidence="12" type="ORF">KTH89_15850</name>
</gene>
<evidence type="ECO:0000256" key="9">
    <source>
        <dbReference type="PIRSR" id="PIRSR005096-1"/>
    </source>
</evidence>
<reference evidence="12" key="1">
    <citation type="submission" date="2021-06" db="EMBL/GenBank/DDBJ databases">
        <title>Description of novel taxa of the family Lachnospiraceae.</title>
        <authorList>
            <person name="Chaplin A.V."/>
            <person name="Sokolova S.R."/>
            <person name="Pikina A.P."/>
            <person name="Korzhanova M."/>
            <person name="Belova V."/>
            <person name="Korostin D."/>
            <person name="Efimov B.A."/>
        </authorList>
    </citation>
    <scope>NUCLEOTIDE SEQUENCE</scope>
    <source>
        <strain evidence="12">ASD5720</strain>
    </source>
</reference>
<evidence type="ECO:0000313" key="13">
    <source>
        <dbReference type="Proteomes" id="UP000712157"/>
    </source>
</evidence>
<feature type="active site" description="Proton acceptor" evidence="9">
    <location>
        <position position="308"/>
    </location>
</feature>
<keyword evidence="7 8" id="KW-0119">Carbohydrate metabolism</keyword>
<dbReference type="InterPro" id="IPR015443">
    <property type="entry name" value="Aldose_1-epimerase"/>
</dbReference>
<evidence type="ECO:0000313" key="12">
    <source>
        <dbReference type="EMBL" id="MBU9738018.1"/>
    </source>
</evidence>
<dbReference type="SUPFAM" id="SSF74650">
    <property type="entry name" value="Galactose mutarotase-like"/>
    <property type="match status" value="1"/>
</dbReference>
<evidence type="ECO:0000256" key="8">
    <source>
        <dbReference type="PIRNR" id="PIRNR005096"/>
    </source>
</evidence>
<sequence length="343" mass="38000">MSVSKKSFSDAASLYTIENKNGMQVVVSDFGGVLQALRVPDKNGDLVDVVCGYDTVEEYQNNPQYQGQLVGRFANRIGGAEFTLQGETYKLDANEGKNVLHGGFKPYGIRMWDARTEENAVEFTLLSPDGDQGMPGNAAISVIYRLSEENALHIKYHAVADKDTYFNLTNHAYFNLAGHDSGTIMDQYMQLACSKITAIDAEFIPTGELMDVTGTAMDFLEEKQIGRDIDMRECEQIQMGNGYDHNYVIDEPGYDKPFVRCFSEKSGIVMEGYTDLPGVQVYSGNNMGAVKGGKGGAYYPCHGGFCLETQYFPDTPNKSNFPSCFYQAGQAFESETIYKFPKL</sequence>
<dbReference type="EMBL" id="JAHQCW010000028">
    <property type="protein sequence ID" value="MBU9738018.1"/>
    <property type="molecule type" value="Genomic_DNA"/>
</dbReference>